<evidence type="ECO:0000313" key="3">
    <source>
        <dbReference type="Proteomes" id="UP000077177"/>
    </source>
</evidence>
<feature type="transmembrane region" description="Helical" evidence="1">
    <location>
        <begin position="116"/>
        <end position="135"/>
    </location>
</feature>
<keyword evidence="1" id="KW-1133">Transmembrane helix</keyword>
<name>A0A172TRJ5_9BACT</name>
<dbReference type="STRING" id="1492898.SY85_02955"/>
<gene>
    <name evidence="2" type="ORF">SY85_02955</name>
</gene>
<dbReference type="InterPro" id="IPR021354">
    <property type="entry name" value="DUF2975"/>
</dbReference>
<dbReference type="EMBL" id="CP011390">
    <property type="protein sequence ID" value="ANE49618.1"/>
    <property type="molecule type" value="Genomic_DNA"/>
</dbReference>
<organism evidence="2 3">
    <name type="scientific">Flavisolibacter tropicus</name>
    <dbReference type="NCBI Taxonomy" id="1492898"/>
    <lineage>
        <taxon>Bacteria</taxon>
        <taxon>Pseudomonadati</taxon>
        <taxon>Bacteroidota</taxon>
        <taxon>Chitinophagia</taxon>
        <taxon>Chitinophagales</taxon>
        <taxon>Chitinophagaceae</taxon>
        <taxon>Flavisolibacter</taxon>
    </lineage>
</organism>
<dbReference type="KEGG" id="fla:SY85_02955"/>
<feature type="transmembrane region" description="Helical" evidence="1">
    <location>
        <begin position="141"/>
        <end position="162"/>
    </location>
</feature>
<evidence type="ECO:0000256" key="1">
    <source>
        <dbReference type="SAM" id="Phobius"/>
    </source>
</evidence>
<keyword evidence="1" id="KW-0472">Membrane</keyword>
<dbReference type="Pfam" id="PF11188">
    <property type="entry name" value="DUF2975"/>
    <property type="match status" value="1"/>
</dbReference>
<evidence type="ECO:0008006" key="4">
    <source>
        <dbReference type="Google" id="ProtNLM"/>
    </source>
</evidence>
<proteinExistence type="predicted"/>
<protein>
    <recommendedName>
        <fullName evidence="4">DUF2975 domain-containing protein</fullName>
    </recommendedName>
</protein>
<reference evidence="3" key="1">
    <citation type="submission" date="2015-01" db="EMBL/GenBank/DDBJ databases">
        <title>Flavisolibacter sp./LCS9/ whole genome sequencing.</title>
        <authorList>
            <person name="Kim M.K."/>
            <person name="Srinivasan S."/>
            <person name="Lee J.-J."/>
        </authorList>
    </citation>
    <scope>NUCLEOTIDE SEQUENCE [LARGE SCALE GENOMIC DNA]</scope>
    <source>
        <strain evidence="3">LCS9</strain>
    </source>
</reference>
<dbReference type="OrthoDB" id="714390at2"/>
<evidence type="ECO:0000313" key="2">
    <source>
        <dbReference type="EMBL" id="ANE49618.1"/>
    </source>
</evidence>
<keyword evidence="3" id="KW-1185">Reference proteome</keyword>
<dbReference type="Proteomes" id="UP000077177">
    <property type="component" value="Chromosome"/>
</dbReference>
<accession>A0A172TRJ5</accession>
<reference evidence="2 3" key="2">
    <citation type="journal article" date="2016" name="Int. J. Syst. Evol. Microbiol.">
        <title>Flavisolibacter tropicus sp. nov., isolated from tropical soil.</title>
        <authorList>
            <person name="Lee J.J."/>
            <person name="Kang M.S."/>
            <person name="Kim G.S."/>
            <person name="Lee C.S."/>
            <person name="Lim S."/>
            <person name="Lee J."/>
            <person name="Roh S.H."/>
            <person name="Kang H."/>
            <person name="Ha J.M."/>
            <person name="Bae S."/>
            <person name="Jung H.Y."/>
            <person name="Kim M.K."/>
        </authorList>
    </citation>
    <scope>NUCLEOTIDE SEQUENCE [LARGE SCALE GENOMIC DNA]</scope>
    <source>
        <strain evidence="2 3">LCS9</strain>
    </source>
</reference>
<dbReference type="RefSeq" id="WP_066401737.1">
    <property type="nucleotide sequence ID" value="NZ_CP011390.1"/>
</dbReference>
<feature type="transmembrane region" description="Helical" evidence="1">
    <location>
        <begin position="12"/>
        <end position="36"/>
    </location>
</feature>
<dbReference type="AlphaFoldDB" id="A0A172TRJ5"/>
<feature type="transmembrane region" description="Helical" evidence="1">
    <location>
        <begin position="75"/>
        <end position="96"/>
    </location>
</feature>
<sequence length="176" mass="20367">MRSVRLLAGILYYLSRIFSVMVLSITVYATATILLYEMNSSFSLPFRVLEDGSFKLFLPFTQTTFLLGDYTSSYLVSYLMMLAFYGLFLWLLADVFHAFKQPRLFTPKGVVRLTRFYLTNIIVPFVFIFLLIVFGNELLDIVRITLLHFVIGVFAYFIAAIFKQGLVLQEEQDLTL</sequence>
<keyword evidence="1" id="KW-0812">Transmembrane</keyword>